<organism evidence="1 2">
    <name type="scientific">candidate division TA06 bacterium B3_TA06</name>
    <dbReference type="NCBI Taxonomy" id="2012487"/>
    <lineage>
        <taxon>Bacteria</taxon>
        <taxon>Bacteria division TA06</taxon>
    </lineage>
</organism>
<evidence type="ECO:0000313" key="1">
    <source>
        <dbReference type="EMBL" id="TKJ41317.1"/>
    </source>
</evidence>
<reference evidence="1 2" key="1">
    <citation type="submission" date="2017-06" db="EMBL/GenBank/DDBJ databases">
        <title>Novel microbial phyla capable of carbon fixation and sulfur reduction in deep-sea sediments.</title>
        <authorList>
            <person name="Huang J."/>
            <person name="Baker B."/>
            <person name="Wang Y."/>
        </authorList>
    </citation>
    <scope>NUCLEOTIDE SEQUENCE [LARGE SCALE GENOMIC DNA]</scope>
    <source>
        <strain evidence="1">B3_TA06</strain>
    </source>
</reference>
<comment type="caution">
    <text evidence="1">The sequence shown here is derived from an EMBL/GenBank/DDBJ whole genome shotgun (WGS) entry which is preliminary data.</text>
</comment>
<dbReference type="AlphaFoldDB" id="A0A532V2U6"/>
<gene>
    <name evidence="1" type="ORF">CEE36_08355</name>
</gene>
<evidence type="ECO:0000313" key="2">
    <source>
        <dbReference type="Proteomes" id="UP000317778"/>
    </source>
</evidence>
<dbReference type="EMBL" id="NJBO01000014">
    <property type="protein sequence ID" value="TKJ41317.1"/>
    <property type="molecule type" value="Genomic_DNA"/>
</dbReference>
<name>A0A532V2U6_UNCT6</name>
<protein>
    <recommendedName>
        <fullName evidence="3">Phage tail assembly chaperone protein, E, or 41 or 14</fullName>
    </recommendedName>
</protein>
<accession>A0A532V2U6</accession>
<evidence type="ECO:0008006" key="3">
    <source>
        <dbReference type="Google" id="ProtNLM"/>
    </source>
</evidence>
<dbReference type="Gene3D" id="3.30.2220.10">
    <property type="entry name" value="rbstp2171"/>
    <property type="match status" value="1"/>
</dbReference>
<proteinExistence type="predicted"/>
<sequence length="97" mass="10652">MAKQEEAPITIRIGEETYGFRVPGHAEIKFYYDTGSESLYEASRNLVMTCALEKQAIKKLIDAKPALVPQIAVNLMRVAGTGLEVKLENFPKPAAGN</sequence>
<dbReference type="Proteomes" id="UP000317778">
    <property type="component" value="Unassembled WGS sequence"/>
</dbReference>